<organism evidence="2 3">
    <name type="scientific">Actinomadura rudentiformis</name>
    <dbReference type="NCBI Taxonomy" id="359158"/>
    <lineage>
        <taxon>Bacteria</taxon>
        <taxon>Bacillati</taxon>
        <taxon>Actinomycetota</taxon>
        <taxon>Actinomycetes</taxon>
        <taxon>Streptosporangiales</taxon>
        <taxon>Thermomonosporaceae</taxon>
        <taxon>Actinomadura</taxon>
    </lineage>
</organism>
<dbReference type="EMBL" id="WBMT01000011">
    <property type="protein sequence ID" value="KAB2346379.1"/>
    <property type="molecule type" value="Genomic_DNA"/>
</dbReference>
<keyword evidence="1" id="KW-0732">Signal</keyword>
<feature type="signal peptide" evidence="1">
    <location>
        <begin position="1"/>
        <end position="32"/>
    </location>
</feature>
<feature type="chain" id="PRO_5038744294" description="Protein activator of alkane oxidation PraB" evidence="1">
    <location>
        <begin position="33"/>
        <end position="160"/>
    </location>
</feature>
<protein>
    <recommendedName>
        <fullName evidence="4">Protein activator of alkane oxidation PraB</fullName>
    </recommendedName>
</protein>
<evidence type="ECO:0000313" key="2">
    <source>
        <dbReference type="EMBL" id="KAB2346379.1"/>
    </source>
</evidence>
<evidence type="ECO:0000256" key="1">
    <source>
        <dbReference type="SAM" id="SignalP"/>
    </source>
</evidence>
<proteinExistence type="predicted"/>
<evidence type="ECO:0000313" key="3">
    <source>
        <dbReference type="Proteomes" id="UP000468735"/>
    </source>
</evidence>
<sequence>MSRTKKLAAVSAATIAAALAVAVQTAPAQAEAAGPISATLSGNMTINAGINWTCTSSTMGGTIADDGTLSITSATVGGCGVTVTPSNLPWSGSLSGGVVTLSGFRMTAVGCTYGGSLTGSYVDGPLPVTATFNNQSVPRTSGIFCPSSVSLTASYVFSQP</sequence>
<dbReference type="Proteomes" id="UP000468735">
    <property type="component" value="Unassembled WGS sequence"/>
</dbReference>
<reference evidence="2 3" key="1">
    <citation type="submission" date="2019-09" db="EMBL/GenBank/DDBJ databases">
        <title>Actinomadura physcomitrii sp. nov., a novel actinomycete isolated from moss [Physcomitrium sphaericum (Ludw) Fuernr].</title>
        <authorList>
            <person name="Zhuang X."/>
            <person name="Liu C."/>
        </authorList>
    </citation>
    <scope>NUCLEOTIDE SEQUENCE [LARGE SCALE GENOMIC DNA]</scope>
    <source>
        <strain evidence="2 3">HMC1</strain>
    </source>
</reference>
<accession>A0A6H9YR67</accession>
<dbReference type="AlphaFoldDB" id="A0A6H9YR67"/>
<comment type="caution">
    <text evidence="2">The sequence shown here is derived from an EMBL/GenBank/DDBJ whole genome shotgun (WGS) entry which is preliminary data.</text>
</comment>
<evidence type="ECO:0008006" key="4">
    <source>
        <dbReference type="Google" id="ProtNLM"/>
    </source>
</evidence>
<name>A0A6H9YR67_9ACTN</name>
<dbReference type="OrthoDB" id="3481074at2"/>
<dbReference type="RefSeq" id="WP_151563247.1">
    <property type="nucleotide sequence ID" value="NZ_WBMT01000011.1"/>
</dbReference>
<gene>
    <name evidence="2" type="ORF">F8566_23185</name>
</gene>
<keyword evidence="3" id="KW-1185">Reference proteome</keyword>